<evidence type="ECO:0000256" key="1">
    <source>
        <dbReference type="SAM" id="MobiDB-lite"/>
    </source>
</evidence>
<feature type="compositionally biased region" description="Polar residues" evidence="1">
    <location>
        <begin position="159"/>
        <end position="175"/>
    </location>
</feature>
<dbReference type="KEGG" id="psyt:DSAG12_03396"/>
<keyword evidence="3" id="KW-1185">Reference proteome</keyword>
<dbReference type="EMBL" id="CP042905">
    <property type="protein sequence ID" value="QEE17559.1"/>
    <property type="molecule type" value="Genomic_DNA"/>
</dbReference>
<sequence>MKDNPDSFDQLNLDFSKFIRELQQKKAHISIFLLVDQFISITKIFGLISDEYSYFQTKYRSSEISSRDLTQTEIVMYLKEMIERLEKITGKTFKAEQLKKTATENWEDKSDFTELQKLKDDISQYPDLVEIFKETVVNISETSRENLKKPPKPIPIKKSQNTSNLVKPKQIQNSHPSHDSQKKYTLTPIPKRLSSEKTEDWIEWSSETSPIRISEENHDKKNKKSGDNNKKSSKNDPDLMNILSDFDKKNKYTKNSGNSVVSLEDLAFKKKVPNFKDEEEN</sequence>
<gene>
    <name evidence="2" type="ORF">DSAG12_03396</name>
</gene>
<evidence type="ECO:0000313" key="3">
    <source>
        <dbReference type="Proteomes" id="UP000321408"/>
    </source>
</evidence>
<reference evidence="2 3" key="2">
    <citation type="journal article" date="2024" name="Int. J. Syst. Evol. Microbiol.">
        <title>Promethearchaeum syntrophicum gen. nov., sp. nov., an anaerobic, obligately syntrophic archaeon, the first isolate of the lineage 'Asgard' archaea, and proposal of the new archaeal phylum Promethearchaeota phyl. nov. and kingdom Promethearchaeati regn. nov.</title>
        <authorList>
            <person name="Imachi H."/>
            <person name="Nobu M.K."/>
            <person name="Kato S."/>
            <person name="Takaki Y."/>
            <person name="Miyazaki M."/>
            <person name="Miyata M."/>
            <person name="Ogawara M."/>
            <person name="Saito Y."/>
            <person name="Sakai S."/>
            <person name="Tahara Y.O."/>
            <person name="Takano Y."/>
            <person name="Tasumi E."/>
            <person name="Uematsu K."/>
            <person name="Yoshimura T."/>
            <person name="Itoh T."/>
            <person name="Ohkuma M."/>
            <person name="Takai K."/>
        </authorList>
    </citation>
    <scope>NUCLEOTIDE SEQUENCE [LARGE SCALE GENOMIC DNA]</scope>
    <source>
        <strain evidence="2 3">MK-D1</strain>
    </source>
</reference>
<feature type="region of interest" description="Disordered" evidence="1">
    <location>
        <begin position="142"/>
        <end position="191"/>
    </location>
</feature>
<organism evidence="2 3">
    <name type="scientific">Promethearchaeum syntrophicum</name>
    <dbReference type="NCBI Taxonomy" id="2594042"/>
    <lineage>
        <taxon>Archaea</taxon>
        <taxon>Promethearchaeati</taxon>
        <taxon>Promethearchaeota</taxon>
        <taxon>Promethearchaeia</taxon>
        <taxon>Promethearchaeales</taxon>
        <taxon>Promethearchaeaceae</taxon>
        <taxon>Promethearchaeum</taxon>
    </lineage>
</organism>
<feature type="compositionally biased region" description="Basic and acidic residues" evidence="1">
    <location>
        <begin position="213"/>
        <end position="237"/>
    </location>
</feature>
<feature type="region of interest" description="Disordered" evidence="1">
    <location>
        <begin position="212"/>
        <end position="260"/>
    </location>
</feature>
<protein>
    <submittedName>
        <fullName evidence="2">Uncharacterized protein</fullName>
    </submittedName>
</protein>
<dbReference type="AlphaFoldDB" id="A0A5B9DE17"/>
<accession>A0A5B9DE17</accession>
<dbReference type="RefSeq" id="WP_147664450.1">
    <property type="nucleotide sequence ID" value="NZ_CP042905.2"/>
</dbReference>
<dbReference type="GeneID" id="41331366"/>
<dbReference type="Proteomes" id="UP000321408">
    <property type="component" value="Chromosome"/>
</dbReference>
<proteinExistence type="predicted"/>
<name>A0A5B9DE17_9ARCH</name>
<evidence type="ECO:0000313" key="2">
    <source>
        <dbReference type="EMBL" id="QEE17559.1"/>
    </source>
</evidence>
<reference evidence="2 3" key="1">
    <citation type="journal article" date="2020" name="Nature">
        <title>Isolation of an archaeon at the prokaryote-eukaryote interface.</title>
        <authorList>
            <person name="Imachi H."/>
            <person name="Nobu M.K."/>
            <person name="Nakahara N."/>
            <person name="Morono Y."/>
            <person name="Ogawara M."/>
            <person name="Takaki Y."/>
            <person name="Takano Y."/>
            <person name="Uematsu K."/>
            <person name="Ikuta T."/>
            <person name="Ito M."/>
            <person name="Matsui Y."/>
            <person name="Miyazaki M."/>
            <person name="Murata K."/>
            <person name="Saito Y."/>
            <person name="Sakai S."/>
            <person name="Song C."/>
            <person name="Tasumi E."/>
            <person name="Yamanaka Y."/>
            <person name="Yamaguchi T."/>
            <person name="Kamagata Y."/>
            <person name="Tamaki H."/>
            <person name="Takai K."/>
        </authorList>
    </citation>
    <scope>NUCLEOTIDE SEQUENCE [LARGE SCALE GENOMIC DNA]</scope>
    <source>
        <strain evidence="2 3">MK-D1</strain>
    </source>
</reference>